<dbReference type="AlphaFoldDB" id="A0A1I6GRW5"/>
<dbReference type="GO" id="GO:0006935">
    <property type="term" value="P:chemotaxis"/>
    <property type="evidence" value="ECO:0007669"/>
    <property type="project" value="UniProtKB-UniRule"/>
</dbReference>
<reference evidence="5" key="1">
    <citation type="submission" date="2016-10" db="EMBL/GenBank/DDBJ databases">
        <authorList>
            <person name="Varghese N."/>
            <person name="Submissions S."/>
        </authorList>
    </citation>
    <scope>NUCLEOTIDE SEQUENCE [LARGE SCALE GENOMIC DNA]</scope>
    <source>
        <strain evidence="5">CGMCC 1.7736</strain>
    </source>
</reference>
<dbReference type="RefSeq" id="WP_089806182.1">
    <property type="nucleotide sequence ID" value="NZ_FOYT01000001.1"/>
</dbReference>
<dbReference type="HAMAP" id="MF_01440">
    <property type="entry name" value="CheD"/>
    <property type="match status" value="1"/>
</dbReference>
<comment type="similarity">
    <text evidence="3">Belongs to the CheD family.</text>
</comment>
<evidence type="ECO:0000256" key="1">
    <source>
        <dbReference type="ARBA" id="ARBA00022500"/>
    </source>
</evidence>
<keyword evidence="2 3" id="KW-0378">Hydrolase</keyword>
<evidence type="ECO:0000256" key="3">
    <source>
        <dbReference type="HAMAP-Rule" id="MF_01440"/>
    </source>
</evidence>
<keyword evidence="1 3" id="KW-0145">Chemotaxis</keyword>
<dbReference type="CDD" id="cd16352">
    <property type="entry name" value="CheD"/>
    <property type="match status" value="1"/>
</dbReference>
<dbReference type="InterPro" id="IPR005659">
    <property type="entry name" value="Chemorcpt_Glu_NH3ase_CheD"/>
</dbReference>
<evidence type="ECO:0000313" key="4">
    <source>
        <dbReference type="EMBL" id="SFR44954.1"/>
    </source>
</evidence>
<dbReference type="STRING" id="553469.SAMN04487947_1576"/>
<comment type="function">
    <text evidence="3">Probably deamidates glutamine residues to glutamate on methyl-accepting chemotaxis receptors (MCPs), playing an important role in chemotaxis.</text>
</comment>
<comment type="catalytic activity">
    <reaction evidence="3">
        <text>L-glutaminyl-[protein] + H2O = L-glutamyl-[protein] + NH4(+)</text>
        <dbReference type="Rhea" id="RHEA:16441"/>
        <dbReference type="Rhea" id="RHEA-COMP:10207"/>
        <dbReference type="Rhea" id="RHEA-COMP:10208"/>
        <dbReference type="ChEBI" id="CHEBI:15377"/>
        <dbReference type="ChEBI" id="CHEBI:28938"/>
        <dbReference type="ChEBI" id="CHEBI:29973"/>
        <dbReference type="ChEBI" id="CHEBI:30011"/>
        <dbReference type="EC" id="3.5.1.44"/>
    </reaction>
</comment>
<dbReference type="Proteomes" id="UP000198531">
    <property type="component" value="Unassembled WGS sequence"/>
</dbReference>
<dbReference type="Pfam" id="PF03975">
    <property type="entry name" value="CheD"/>
    <property type="match status" value="1"/>
</dbReference>
<name>A0A1I6GRW5_9EURY</name>
<dbReference type="SUPFAM" id="SSF64438">
    <property type="entry name" value="CNF1/YfiH-like putative cysteine hydrolases"/>
    <property type="match status" value="1"/>
</dbReference>
<keyword evidence="5" id="KW-1185">Reference proteome</keyword>
<dbReference type="GO" id="GO:0050568">
    <property type="term" value="F:protein-glutamine glutaminase activity"/>
    <property type="evidence" value="ECO:0007669"/>
    <property type="project" value="UniProtKB-UniRule"/>
</dbReference>
<proteinExistence type="inferred from homology"/>
<organism evidence="4 5">
    <name type="scientific">Halogeometricum rufum</name>
    <dbReference type="NCBI Taxonomy" id="553469"/>
    <lineage>
        <taxon>Archaea</taxon>
        <taxon>Methanobacteriati</taxon>
        <taxon>Methanobacteriota</taxon>
        <taxon>Stenosarchaea group</taxon>
        <taxon>Halobacteria</taxon>
        <taxon>Halobacteriales</taxon>
        <taxon>Haloferacaceae</taxon>
        <taxon>Halogeometricum</taxon>
    </lineage>
</organism>
<dbReference type="EC" id="3.5.1.44" evidence="3"/>
<dbReference type="Gene3D" id="3.30.1330.200">
    <property type="match status" value="1"/>
</dbReference>
<dbReference type="PANTHER" id="PTHR35147">
    <property type="entry name" value="CHEMORECEPTOR GLUTAMINE DEAMIDASE CHED-RELATED"/>
    <property type="match status" value="1"/>
</dbReference>
<dbReference type="InterPro" id="IPR038592">
    <property type="entry name" value="CheD-like_sf"/>
</dbReference>
<evidence type="ECO:0000256" key="2">
    <source>
        <dbReference type="ARBA" id="ARBA00022801"/>
    </source>
</evidence>
<dbReference type="InterPro" id="IPR011324">
    <property type="entry name" value="Cytotoxic_necrot_fac-like_cat"/>
</dbReference>
<sequence length="168" mass="17424">MKVYTSSTTETRTRAERTKVGIADYAVVTGDDTLTTSGLGSCIGVALYDSRASVAGLAHAMLPYAEGDPNEAKYADTAVPSLLAEMADRGADPGRVRAKLAGGSTMFEFSSADGTIGERNVVAVREVLAREGVPIVAEDVGGEHGRSLELEATGTLHVRSAHVGKATL</sequence>
<dbReference type="EMBL" id="FOYT01000001">
    <property type="protein sequence ID" value="SFR44954.1"/>
    <property type="molecule type" value="Genomic_DNA"/>
</dbReference>
<accession>A0A1I6GRW5</accession>
<gene>
    <name evidence="3" type="primary">cheD</name>
    <name evidence="4" type="ORF">SAMN04487947_1576</name>
</gene>
<evidence type="ECO:0000313" key="5">
    <source>
        <dbReference type="Proteomes" id="UP000198531"/>
    </source>
</evidence>
<dbReference type="PANTHER" id="PTHR35147:SF1">
    <property type="entry name" value="CHEMORECEPTOR GLUTAMINE DEAMIDASE CHED-RELATED"/>
    <property type="match status" value="1"/>
</dbReference>
<protein>
    <recommendedName>
        <fullName evidence="3">Probable chemoreceptor glutamine deamidase CheD</fullName>
        <ecNumber evidence="3">3.5.1.44</ecNumber>
    </recommendedName>
</protein>
<dbReference type="OrthoDB" id="10499at2157"/>